<comment type="similarity">
    <text evidence="3 10">Belongs to the alpha-carbonic anhydrase family.</text>
</comment>
<dbReference type="SUPFAM" id="SSF51069">
    <property type="entry name" value="Carbonic anhydrase"/>
    <property type="match status" value="1"/>
</dbReference>
<evidence type="ECO:0000256" key="2">
    <source>
        <dbReference type="ARBA" id="ARBA00002904"/>
    </source>
</evidence>
<dbReference type="EMBL" id="FRCA01000003">
    <property type="protein sequence ID" value="SHL85226.1"/>
    <property type="molecule type" value="Genomic_DNA"/>
</dbReference>
<dbReference type="InterPro" id="IPR023561">
    <property type="entry name" value="Carbonic_anhydrase_a-class"/>
</dbReference>
<evidence type="ECO:0000256" key="1">
    <source>
        <dbReference type="ARBA" id="ARBA00001947"/>
    </source>
</evidence>
<sequence length="246" mass="26732">MSHFKKLTIVAALSATLGSAAMASEVEWSYEGDTGPENWANLHENFASCAGNQQSPIDIQPSSVVDAQLLPLEIKWNEEVDLSVANTGHGIQDNGADLGTATINGKEYTLKQFHFHHPSEHTIDGKHFPAEVHFVHQASDGSLAVVAVMLDGGGENSVFGDSLNTATDAMGETHLGVENPRDLLPEDLSVYTYRGSLTTPPCSEIVDWNILKTPLKVSDESLEAFAELYDNDARPTQNLARRYVLQ</sequence>
<dbReference type="InterPro" id="IPR041891">
    <property type="entry name" value="Alpha_CA_prokaryot-like"/>
</dbReference>
<comment type="cofactor">
    <cofactor evidence="1 10">
        <name>Zn(2+)</name>
        <dbReference type="ChEBI" id="CHEBI:29105"/>
    </cofactor>
</comment>
<feature type="chain" id="PRO_5025097645" description="Carbonic anhydrase" evidence="10">
    <location>
        <begin position="24"/>
        <end position="246"/>
    </location>
</feature>
<dbReference type="Gene3D" id="3.10.200.10">
    <property type="entry name" value="Alpha carbonic anhydrase"/>
    <property type="match status" value="1"/>
</dbReference>
<evidence type="ECO:0000259" key="11">
    <source>
        <dbReference type="PROSITE" id="PS51144"/>
    </source>
</evidence>
<comment type="catalytic activity">
    <reaction evidence="9 10">
        <text>hydrogencarbonate + H(+) = CO2 + H2O</text>
        <dbReference type="Rhea" id="RHEA:10748"/>
        <dbReference type="ChEBI" id="CHEBI:15377"/>
        <dbReference type="ChEBI" id="CHEBI:15378"/>
        <dbReference type="ChEBI" id="CHEBI:16526"/>
        <dbReference type="ChEBI" id="CHEBI:17544"/>
        <dbReference type="EC" id="4.2.1.1"/>
    </reaction>
</comment>
<dbReference type="PROSITE" id="PS00162">
    <property type="entry name" value="ALPHA_CA_1"/>
    <property type="match status" value="1"/>
</dbReference>
<dbReference type="Proteomes" id="UP000321726">
    <property type="component" value="Unassembled WGS sequence"/>
</dbReference>
<dbReference type="AlphaFoldDB" id="A0A1M7E0J0"/>
<accession>A0A1M7E0J0</accession>
<evidence type="ECO:0000256" key="4">
    <source>
        <dbReference type="ARBA" id="ARBA00012925"/>
    </source>
</evidence>
<dbReference type="PANTHER" id="PTHR18952:SF265">
    <property type="entry name" value="CARBONIC ANHYDRASE"/>
    <property type="match status" value="1"/>
</dbReference>
<dbReference type="PANTHER" id="PTHR18952">
    <property type="entry name" value="CARBONIC ANHYDRASE"/>
    <property type="match status" value="1"/>
</dbReference>
<dbReference type="Proteomes" id="UP000184123">
    <property type="component" value="Unassembled WGS sequence"/>
</dbReference>
<protein>
    <recommendedName>
        <fullName evidence="5 10">Carbonic anhydrase</fullName>
        <ecNumber evidence="4 10">4.2.1.1</ecNumber>
    </recommendedName>
</protein>
<evidence type="ECO:0000256" key="3">
    <source>
        <dbReference type="ARBA" id="ARBA00010718"/>
    </source>
</evidence>
<dbReference type="GO" id="GO:0008270">
    <property type="term" value="F:zinc ion binding"/>
    <property type="evidence" value="ECO:0007669"/>
    <property type="project" value="UniProtKB-UniRule"/>
</dbReference>
<name>A0A1M7E0J0_9GAMM</name>
<comment type="function">
    <text evidence="2 10">Reversible hydration of carbon dioxide.</text>
</comment>
<evidence type="ECO:0000256" key="5">
    <source>
        <dbReference type="ARBA" id="ARBA00014628"/>
    </source>
</evidence>
<evidence type="ECO:0000256" key="8">
    <source>
        <dbReference type="ARBA" id="ARBA00023239"/>
    </source>
</evidence>
<evidence type="ECO:0000313" key="15">
    <source>
        <dbReference type="Proteomes" id="UP000321726"/>
    </source>
</evidence>
<dbReference type="RefSeq" id="WP_073434450.1">
    <property type="nucleotide sequence ID" value="NZ_BJXU01000031.1"/>
</dbReference>
<dbReference type="GO" id="GO:0004089">
    <property type="term" value="F:carbonate dehydratase activity"/>
    <property type="evidence" value="ECO:0007669"/>
    <property type="project" value="UniProtKB-UniRule"/>
</dbReference>
<organism evidence="13 14">
    <name type="scientific">Halomonas cupida</name>
    <dbReference type="NCBI Taxonomy" id="44933"/>
    <lineage>
        <taxon>Bacteria</taxon>
        <taxon>Pseudomonadati</taxon>
        <taxon>Pseudomonadota</taxon>
        <taxon>Gammaproteobacteria</taxon>
        <taxon>Oceanospirillales</taxon>
        <taxon>Halomonadaceae</taxon>
        <taxon>Halomonas</taxon>
    </lineage>
</organism>
<evidence type="ECO:0000256" key="7">
    <source>
        <dbReference type="ARBA" id="ARBA00022833"/>
    </source>
</evidence>
<evidence type="ECO:0000313" key="14">
    <source>
        <dbReference type="Proteomes" id="UP000184123"/>
    </source>
</evidence>
<dbReference type="OrthoDB" id="5327615at2"/>
<evidence type="ECO:0000256" key="10">
    <source>
        <dbReference type="RuleBase" id="RU367011"/>
    </source>
</evidence>
<feature type="domain" description="Alpha-carbonic anhydrase" evidence="11">
    <location>
        <begin position="26"/>
        <end position="246"/>
    </location>
</feature>
<evidence type="ECO:0000256" key="9">
    <source>
        <dbReference type="ARBA" id="ARBA00048348"/>
    </source>
</evidence>
<dbReference type="SMART" id="SM01057">
    <property type="entry name" value="Carb_anhydrase"/>
    <property type="match status" value="1"/>
</dbReference>
<evidence type="ECO:0000313" key="13">
    <source>
        <dbReference type="EMBL" id="SHL85226.1"/>
    </source>
</evidence>
<dbReference type="EC" id="4.2.1.1" evidence="4 10"/>
<proteinExistence type="inferred from homology"/>
<dbReference type="CDD" id="cd03124">
    <property type="entry name" value="alpha_CA_prokaryotic_like"/>
    <property type="match status" value="1"/>
</dbReference>
<dbReference type="Pfam" id="PF00194">
    <property type="entry name" value="Carb_anhydrase"/>
    <property type="match status" value="1"/>
</dbReference>
<dbReference type="PROSITE" id="PS51144">
    <property type="entry name" value="ALPHA_CA_2"/>
    <property type="match status" value="1"/>
</dbReference>
<dbReference type="InterPro" id="IPR036398">
    <property type="entry name" value="CA_dom_sf"/>
</dbReference>
<dbReference type="EMBL" id="BJXU01000031">
    <property type="protein sequence ID" value="GEN22897.1"/>
    <property type="molecule type" value="Genomic_DNA"/>
</dbReference>
<keyword evidence="6 10" id="KW-0479">Metal-binding</keyword>
<dbReference type="InterPro" id="IPR018338">
    <property type="entry name" value="Carbonic_anhydrase_a-class_CS"/>
</dbReference>
<keyword evidence="7 10" id="KW-0862">Zinc</keyword>
<keyword evidence="8 10" id="KW-0456">Lyase</keyword>
<feature type="signal peptide" evidence="10">
    <location>
        <begin position="1"/>
        <end position="23"/>
    </location>
</feature>
<dbReference type="STRING" id="44933.SAMN05660971_01563"/>
<dbReference type="InterPro" id="IPR001148">
    <property type="entry name" value="CA_dom"/>
</dbReference>
<reference evidence="13 14" key="1">
    <citation type="submission" date="2016-11" db="EMBL/GenBank/DDBJ databases">
        <authorList>
            <person name="Jaros S."/>
            <person name="Januszkiewicz K."/>
            <person name="Wedrychowicz H."/>
        </authorList>
    </citation>
    <scope>NUCLEOTIDE SEQUENCE [LARGE SCALE GENOMIC DNA]</scope>
    <source>
        <strain evidence="13 14">DSM 4740</strain>
    </source>
</reference>
<evidence type="ECO:0000256" key="6">
    <source>
        <dbReference type="ARBA" id="ARBA00022723"/>
    </source>
</evidence>
<gene>
    <name evidence="12" type="primary">cah</name>
    <name evidence="12" type="ORF">HCU01_08460</name>
    <name evidence="13" type="ORF">SAMN05660971_01563</name>
</gene>
<evidence type="ECO:0000313" key="12">
    <source>
        <dbReference type="EMBL" id="GEN22897.1"/>
    </source>
</evidence>
<reference evidence="12 15" key="2">
    <citation type="submission" date="2019-07" db="EMBL/GenBank/DDBJ databases">
        <title>Whole genome shotgun sequence of Halomonas cupida NBRC 102219.</title>
        <authorList>
            <person name="Hosoyama A."/>
            <person name="Uohara A."/>
            <person name="Ohji S."/>
            <person name="Ichikawa N."/>
        </authorList>
    </citation>
    <scope>NUCLEOTIDE SEQUENCE [LARGE SCALE GENOMIC DNA]</scope>
    <source>
        <strain evidence="12 15">NBRC 102219</strain>
    </source>
</reference>
<keyword evidence="15" id="KW-1185">Reference proteome</keyword>
<keyword evidence="10" id="KW-0732">Signal</keyword>